<dbReference type="AlphaFoldDB" id="A0A1V3NFZ7"/>
<evidence type="ECO:0000313" key="2">
    <source>
        <dbReference type="Proteomes" id="UP000189462"/>
    </source>
</evidence>
<accession>A0A1V3NFZ7</accession>
<dbReference type="OrthoDB" id="7062241at2"/>
<comment type="caution">
    <text evidence="1">The sequence shown here is derived from an EMBL/GenBank/DDBJ whole genome shotgun (WGS) entry which is preliminary data.</text>
</comment>
<keyword evidence="2" id="KW-1185">Reference proteome</keyword>
<evidence type="ECO:0000313" key="1">
    <source>
        <dbReference type="EMBL" id="OOG23706.1"/>
    </source>
</evidence>
<dbReference type="EMBL" id="MVBK01000059">
    <property type="protein sequence ID" value="OOG23706.1"/>
    <property type="molecule type" value="Genomic_DNA"/>
</dbReference>
<protein>
    <submittedName>
        <fullName evidence="1">Uncharacterized protein</fullName>
    </submittedName>
</protein>
<name>A0A1V3NFZ7_9GAMM</name>
<organism evidence="1 2">
    <name type="scientific">Thioalkalivibrio denitrificans</name>
    <dbReference type="NCBI Taxonomy" id="108003"/>
    <lineage>
        <taxon>Bacteria</taxon>
        <taxon>Pseudomonadati</taxon>
        <taxon>Pseudomonadota</taxon>
        <taxon>Gammaproteobacteria</taxon>
        <taxon>Chromatiales</taxon>
        <taxon>Ectothiorhodospiraceae</taxon>
        <taxon>Thioalkalivibrio</taxon>
    </lineage>
</organism>
<sequence length="113" mass="12987">MNEGVDEGKFRREGVDWARRLVDEYAFSLEGIPEMIRLRFYRVVGGQEIEVEQSHYLQTPGMASPVLSETQRYPGMNEALEDVLNGFTEGYHAAVSAGRRPDLNWLLPNRDFH</sequence>
<gene>
    <name evidence="1" type="ORF">B1C78_10505</name>
</gene>
<proteinExistence type="predicted"/>
<dbReference type="RefSeq" id="WP_077279105.1">
    <property type="nucleotide sequence ID" value="NZ_MVBK01000059.1"/>
</dbReference>
<reference evidence="1 2" key="1">
    <citation type="submission" date="2017-02" db="EMBL/GenBank/DDBJ databases">
        <title>Genomic diversity within the haloalkaliphilic genus Thioalkalivibrio.</title>
        <authorList>
            <person name="Ahn A.-C."/>
            <person name="Meier-Kolthoff J."/>
            <person name="Overmars L."/>
            <person name="Richter M."/>
            <person name="Woyke T."/>
            <person name="Sorokin D.Y."/>
            <person name="Muyzer G."/>
        </authorList>
    </citation>
    <scope>NUCLEOTIDE SEQUENCE [LARGE SCALE GENOMIC DNA]</scope>
    <source>
        <strain evidence="1 2">ALJD</strain>
    </source>
</reference>
<dbReference type="Proteomes" id="UP000189462">
    <property type="component" value="Unassembled WGS sequence"/>
</dbReference>